<gene>
    <name evidence="3" type="ORF">AADG42_00590</name>
</gene>
<feature type="transmembrane region" description="Helical" evidence="2">
    <location>
        <begin position="26"/>
        <end position="45"/>
    </location>
</feature>
<keyword evidence="2" id="KW-1133">Transmembrane helix</keyword>
<feature type="transmembrane region" description="Helical" evidence="2">
    <location>
        <begin position="262"/>
        <end position="281"/>
    </location>
</feature>
<evidence type="ECO:0000256" key="2">
    <source>
        <dbReference type="SAM" id="Phobius"/>
    </source>
</evidence>
<proteinExistence type="predicted"/>
<feature type="transmembrane region" description="Helical" evidence="2">
    <location>
        <begin position="57"/>
        <end position="79"/>
    </location>
</feature>
<reference evidence="3 4" key="1">
    <citation type="submission" date="2024-04" db="EMBL/GenBank/DDBJ databases">
        <title>Isolation of an actinomycete strain from pig manure.</title>
        <authorList>
            <person name="Gong T."/>
            <person name="Yu Z."/>
            <person name="An M."/>
            <person name="Wei C."/>
            <person name="Yang W."/>
            <person name="Liu L."/>
        </authorList>
    </citation>
    <scope>NUCLEOTIDE SEQUENCE [LARGE SCALE GENOMIC DNA]</scope>
    <source>
        <strain evidence="3 4">ZF39</strain>
    </source>
</reference>
<feature type="transmembrane region" description="Helical" evidence="2">
    <location>
        <begin position="230"/>
        <end position="250"/>
    </location>
</feature>
<evidence type="ECO:0000313" key="4">
    <source>
        <dbReference type="Proteomes" id="UP001442841"/>
    </source>
</evidence>
<organism evidence="3 4">
    <name type="scientific">Ammonicoccus fulvus</name>
    <dbReference type="NCBI Taxonomy" id="3138240"/>
    <lineage>
        <taxon>Bacteria</taxon>
        <taxon>Bacillati</taxon>
        <taxon>Actinomycetota</taxon>
        <taxon>Actinomycetes</taxon>
        <taxon>Propionibacteriales</taxon>
        <taxon>Propionibacteriaceae</taxon>
        <taxon>Ammonicoccus</taxon>
    </lineage>
</organism>
<accession>A0ABZ3FIL1</accession>
<dbReference type="Pfam" id="PF14256">
    <property type="entry name" value="YwiC"/>
    <property type="match status" value="1"/>
</dbReference>
<keyword evidence="2" id="KW-0472">Membrane</keyword>
<dbReference type="Proteomes" id="UP001442841">
    <property type="component" value="Chromosome"/>
</dbReference>
<evidence type="ECO:0000256" key="1">
    <source>
        <dbReference type="SAM" id="MobiDB-lite"/>
    </source>
</evidence>
<feature type="transmembrane region" description="Helical" evidence="2">
    <location>
        <begin position="115"/>
        <end position="132"/>
    </location>
</feature>
<sequence>MSTTHPVRPAPSRPKKRGKKHGQTGWVPNQHGAWAMLIAPFWLGAILRGQEVGWEWWAIPLFVAWLVGYLAFAAGSLWLKARRKPKFRKPMLVYAGIAGLAGLLALALAGPSLALWGLAYVPLTGATLWLVAHRQERSTLSGALTILAAALMAVTVRYPNPLEALEALGQGPAPGWWLGAICFFYFFGTVPYVKTLIRERGHLAWVVGSVAFHVLATGLAALTAAFGHIAWTWTGFFALTTVRALLVPVLGPLSGRTVTPKAAGFGEIAFTLLLTALVLIGL</sequence>
<protein>
    <submittedName>
        <fullName evidence="3">YwiC-like family protein</fullName>
    </submittedName>
</protein>
<dbReference type="RefSeq" id="WP_425307298.1">
    <property type="nucleotide sequence ID" value="NZ_CP154795.1"/>
</dbReference>
<name>A0ABZ3FIL1_9ACTN</name>
<feature type="region of interest" description="Disordered" evidence="1">
    <location>
        <begin position="1"/>
        <end position="24"/>
    </location>
</feature>
<feature type="compositionally biased region" description="Basic residues" evidence="1">
    <location>
        <begin position="13"/>
        <end position="22"/>
    </location>
</feature>
<feature type="transmembrane region" description="Helical" evidence="2">
    <location>
        <begin position="176"/>
        <end position="193"/>
    </location>
</feature>
<feature type="transmembrane region" description="Helical" evidence="2">
    <location>
        <begin position="139"/>
        <end position="156"/>
    </location>
</feature>
<evidence type="ECO:0000313" key="3">
    <source>
        <dbReference type="EMBL" id="XAN05863.1"/>
    </source>
</evidence>
<dbReference type="InterPro" id="IPR025576">
    <property type="entry name" value="YwiC"/>
</dbReference>
<dbReference type="EMBL" id="CP154795">
    <property type="protein sequence ID" value="XAN05863.1"/>
    <property type="molecule type" value="Genomic_DNA"/>
</dbReference>
<keyword evidence="4" id="KW-1185">Reference proteome</keyword>
<keyword evidence="2" id="KW-0812">Transmembrane</keyword>
<feature type="transmembrane region" description="Helical" evidence="2">
    <location>
        <begin position="91"/>
        <end position="109"/>
    </location>
</feature>
<feature type="transmembrane region" description="Helical" evidence="2">
    <location>
        <begin position="205"/>
        <end position="224"/>
    </location>
</feature>